<comment type="caution">
    <text evidence="1">The sequence shown here is derived from an EMBL/GenBank/DDBJ whole genome shotgun (WGS) entry which is preliminary data.</text>
</comment>
<dbReference type="Proteomes" id="UP001462640">
    <property type="component" value="Unassembled WGS sequence"/>
</dbReference>
<gene>
    <name evidence="1" type="ORF">ABDJ40_01795</name>
</gene>
<reference evidence="1 2" key="1">
    <citation type="submission" date="2024-05" db="EMBL/GenBank/DDBJ databases">
        <title>Roseateles sp. 2.12 16S ribosomal RNA gene Genome sequencing and assembly.</title>
        <authorList>
            <person name="Woo H."/>
        </authorList>
    </citation>
    <scope>NUCLEOTIDE SEQUENCE [LARGE SCALE GENOMIC DNA]</scope>
    <source>
        <strain evidence="1 2">2.12</strain>
    </source>
</reference>
<keyword evidence="2" id="KW-1185">Reference proteome</keyword>
<evidence type="ECO:0000313" key="2">
    <source>
        <dbReference type="Proteomes" id="UP001462640"/>
    </source>
</evidence>
<organism evidence="1 2">
    <name type="scientific">Roseateles flavus</name>
    <dbReference type="NCBI Taxonomy" id="3149041"/>
    <lineage>
        <taxon>Bacteria</taxon>
        <taxon>Pseudomonadati</taxon>
        <taxon>Pseudomonadota</taxon>
        <taxon>Betaproteobacteria</taxon>
        <taxon>Burkholderiales</taxon>
        <taxon>Sphaerotilaceae</taxon>
        <taxon>Roseateles</taxon>
    </lineage>
</organism>
<evidence type="ECO:0000313" key="1">
    <source>
        <dbReference type="EMBL" id="MEO3711494.1"/>
    </source>
</evidence>
<name>A0ABV0G927_9BURK</name>
<proteinExistence type="predicted"/>
<accession>A0ABV0G927</accession>
<protein>
    <submittedName>
        <fullName evidence="1">Uncharacterized protein</fullName>
    </submittedName>
</protein>
<dbReference type="RefSeq" id="WP_347605338.1">
    <property type="nucleotide sequence ID" value="NZ_JBDPZC010000001.1"/>
</dbReference>
<sequence>MTDMTRSASSEASDLIEAFLAANPLPSSEQWKAFTLANPEHAAQIADTALMLTLDDADFDAEELDVELFNATRSAMLNAVHLSSVPVAAAKTALKVCRGPIARRYARDIGLGERVDLFNQMLAGELSAPYVLVKRLAKTLQVRMTALAEVFALNFQNQPVQSYKADGKPNALRQPVSWEQAVRDAGITGEEAARLLHLEKEMD</sequence>
<dbReference type="EMBL" id="JBDPZC010000001">
    <property type="protein sequence ID" value="MEO3711494.1"/>
    <property type="molecule type" value="Genomic_DNA"/>
</dbReference>